<dbReference type="Gene3D" id="2.40.320.10">
    <property type="entry name" value="Hypothetical Protein Pfu-838710-001"/>
    <property type="match status" value="1"/>
</dbReference>
<dbReference type="InterPro" id="IPR023577">
    <property type="entry name" value="CYTH_domain"/>
</dbReference>
<dbReference type="SUPFAM" id="SSF55154">
    <property type="entry name" value="CYTH-like phosphatases"/>
    <property type="match status" value="1"/>
</dbReference>
<dbReference type="InterPro" id="IPR009195">
    <property type="entry name" value="Uncharacterised_YjbK"/>
</dbReference>
<dbReference type="SMART" id="SM01118">
    <property type="entry name" value="CYTH"/>
    <property type="match status" value="1"/>
</dbReference>
<reference evidence="3" key="1">
    <citation type="journal article" date="2019" name="Int. J. Syst. Evol. Microbiol.">
        <title>The Global Catalogue of Microorganisms (GCM) 10K type strain sequencing project: providing services to taxonomists for standard genome sequencing and annotation.</title>
        <authorList>
            <consortium name="The Broad Institute Genomics Platform"/>
            <consortium name="The Broad Institute Genome Sequencing Center for Infectious Disease"/>
            <person name="Wu L."/>
            <person name="Ma J."/>
        </authorList>
    </citation>
    <scope>NUCLEOTIDE SEQUENCE [LARGE SCALE GENOMIC DNA]</scope>
    <source>
        <strain evidence="3">CCUG 54822</strain>
    </source>
</reference>
<gene>
    <name evidence="2" type="ORF">ACFQ4A_00515</name>
</gene>
<sequence>MQEIEIEYKNLLGQEEFDRLLTELSFPHTPQIQTNHYFETADFTLQGLGSALRIREKNDAFTLTLKEPHPDGLLETHDPLTQQEANQWLNGNKTAGKRVVKRLAEKGISSRDFIYFGSLTTKRREFHGNHVLYVLDESHYHGITDYELEIEATSEADGRQAINAILVDFNIRKRKTPNKIQRFFAALPRH</sequence>
<keyword evidence="3" id="KW-1185">Reference proteome</keyword>
<evidence type="ECO:0000259" key="1">
    <source>
        <dbReference type="PROSITE" id="PS51707"/>
    </source>
</evidence>
<evidence type="ECO:0000313" key="3">
    <source>
        <dbReference type="Proteomes" id="UP001597178"/>
    </source>
</evidence>
<name>A0ABW3ZPN9_9BACI</name>
<dbReference type="RefSeq" id="WP_382396870.1">
    <property type="nucleotide sequence ID" value="NZ_JBHTNH010000001.1"/>
</dbReference>
<dbReference type="PIRSF" id="PIRSF012526">
    <property type="entry name" value="CYTH_UCP012526"/>
    <property type="match status" value="1"/>
</dbReference>
<dbReference type="CDD" id="cd07762">
    <property type="entry name" value="CYTH-like_Pase_1"/>
    <property type="match status" value="1"/>
</dbReference>
<accession>A0ABW3ZPN9</accession>
<organism evidence="2 3">
    <name type="scientific">Lentibacillus salinarum</name>
    <dbReference type="NCBI Taxonomy" id="446820"/>
    <lineage>
        <taxon>Bacteria</taxon>
        <taxon>Bacillati</taxon>
        <taxon>Bacillota</taxon>
        <taxon>Bacilli</taxon>
        <taxon>Bacillales</taxon>
        <taxon>Bacillaceae</taxon>
        <taxon>Lentibacillus</taxon>
    </lineage>
</organism>
<dbReference type="Proteomes" id="UP001597178">
    <property type="component" value="Unassembled WGS sequence"/>
</dbReference>
<feature type="domain" description="CYTH" evidence="1">
    <location>
        <begin position="3"/>
        <end position="190"/>
    </location>
</feature>
<protein>
    <submittedName>
        <fullName evidence="2">CYTH domain-containing protein</fullName>
    </submittedName>
</protein>
<comment type="caution">
    <text evidence="2">The sequence shown here is derived from an EMBL/GenBank/DDBJ whole genome shotgun (WGS) entry which is preliminary data.</text>
</comment>
<dbReference type="PROSITE" id="PS51707">
    <property type="entry name" value="CYTH"/>
    <property type="match status" value="1"/>
</dbReference>
<dbReference type="EMBL" id="JBHTNH010000001">
    <property type="protein sequence ID" value="MFD1360153.1"/>
    <property type="molecule type" value="Genomic_DNA"/>
</dbReference>
<dbReference type="InterPro" id="IPR033469">
    <property type="entry name" value="CYTH-like_dom_sf"/>
</dbReference>
<evidence type="ECO:0000313" key="2">
    <source>
        <dbReference type="EMBL" id="MFD1360153.1"/>
    </source>
</evidence>
<proteinExistence type="predicted"/>
<dbReference type="Pfam" id="PF01928">
    <property type="entry name" value="CYTH"/>
    <property type="match status" value="1"/>
</dbReference>